<gene>
    <name evidence="1" type="primary">cobO</name>
    <name evidence="1" type="ORF">IAB00_04175</name>
</gene>
<dbReference type="Gene3D" id="3.40.50.300">
    <property type="entry name" value="P-loop containing nucleotide triphosphate hydrolases"/>
    <property type="match status" value="1"/>
</dbReference>
<dbReference type="GO" id="GO:0008817">
    <property type="term" value="F:corrinoid adenosyltransferase activity"/>
    <property type="evidence" value="ECO:0007669"/>
    <property type="project" value="UniProtKB-EC"/>
</dbReference>
<dbReference type="Proteomes" id="UP000824124">
    <property type="component" value="Unassembled WGS sequence"/>
</dbReference>
<evidence type="ECO:0000313" key="2">
    <source>
        <dbReference type="Proteomes" id="UP000824124"/>
    </source>
</evidence>
<dbReference type="CDD" id="cd00561">
    <property type="entry name" value="CobA_ACA"/>
    <property type="match status" value="1"/>
</dbReference>
<reference evidence="1" key="2">
    <citation type="journal article" date="2021" name="PeerJ">
        <title>Extensive microbial diversity within the chicken gut microbiome revealed by metagenomics and culture.</title>
        <authorList>
            <person name="Gilroy R."/>
            <person name="Ravi A."/>
            <person name="Getino M."/>
            <person name="Pursley I."/>
            <person name="Horton D.L."/>
            <person name="Alikhan N.F."/>
            <person name="Baker D."/>
            <person name="Gharbi K."/>
            <person name="Hall N."/>
            <person name="Watson M."/>
            <person name="Adriaenssens E.M."/>
            <person name="Foster-Nyarko E."/>
            <person name="Jarju S."/>
            <person name="Secka A."/>
            <person name="Antonio M."/>
            <person name="Oren A."/>
            <person name="Chaudhuri R.R."/>
            <person name="La Ragione R."/>
            <person name="Hildebrand F."/>
            <person name="Pallen M.J."/>
        </authorList>
    </citation>
    <scope>NUCLEOTIDE SEQUENCE</scope>
    <source>
        <strain evidence="1">2830</strain>
    </source>
</reference>
<proteinExistence type="predicted"/>
<dbReference type="Pfam" id="PF02572">
    <property type="entry name" value="CobA_CobO_BtuR"/>
    <property type="match status" value="1"/>
</dbReference>
<accession>A0A9D1HJV1</accession>
<protein>
    <submittedName>
        <fullName evidence="1">Cob(I)yrinic acid a,c-diamide adenosyltransferase</fullName>
        <ecNumber evidence="1">2.5.1.17</ecNumber>
    </submittedName>
</protein>
<dbReference type="EMBL" id="DVMH01000021">
    <property type="protein sequence ID" value="HIU10429.1"/>
    <property type="molecule type" value="Genomic_DNA"/>
</dbReference>
<dbReference type="SUPFAM" id="SSF52540">
    <property type="entry name" value="P-loop containing nucleoside triphosphate hydrolases"/>
    <property type="match status" value="1"/>
</dbReference>
<dbReference type="NCBIfam" id="TIGR00708">
    <property type="entry name" value="cobA"/>
    <property type="match status" value="1"/>
</dbReference>
<dbReference type="EC" id="2.5.1.17" evidence="1"/>
<dbReference type="GO" id="GO:0009236">
    <property type="term" value="P:cobalamin biosynthetic process"/>
    <property type="evidence" value="ECO:0007669"/>
    <property type="project" value="InterPro"/>
</dbReference>
<dbReference type="AlphaFoldDB" id="A0A9D1HJV1"/>
<dbReference type="PANTHER" id="PTHR46638:SF1">
    <property type="entry name" value="CORRINOID ADENOSYLTRANSFERASE"/>
    <property type="match status" value="1"/>
</dbReference>
<reference evidence="1" key="1">
    <citation type="submission" date="2020-10" db="EMBL/GenBank/DDBJ databases">
        <authorList>
            <person name="Gilroy R."/>
        </authorList>
    </citation>
    <scope>NUCLEOTIDE SEQUENCE</scope>
    <source>
        <strain evidence="1">2830</strain>
    </source>
</reference>
<dbReference type="GO" id="GO:0005524">
    <property type="term" value="F:ATP binding"/>
    <property type="evidence" value="ECO:0007669"/>
    <property type="project" value="InterPro"/>
</dbReference>
<sequence length="180" mass="19982">MAERTRLKQGEVQVYTGNGKGKTTAAFGLALRAAGCNMHVVIIQFMKVSGHYAEDEGIRRLGDCVEHYAFGNPGWVKKGDGTPEDYAQAKAGMDKAKEALSDPDVDIVILDEINNALWFELVTEEEVLDLIKNRLPNIEVVLTGRNAPQSIMDAADLVTEMREIKHYYTKGVPVRRGIEF</sequence>
<organism evidence="1 2">
    <name type="scientific">Candidatus Avidehalobacter gallistercoris</name>
    <dbReference type="NCBI Taxonomy" id="2840694"/>
    <lineage>
        <taxon>Bacteria</taxon>
        <taxon>Bacillati</taxon>
        <taxon>Bacillota</taxon>
        <taxon>Clostridia</taxon>
        <taxon>Eubacteriales</taxon>
        <taxon>Peptococcaceae</taxon>
        <taxon>Peptococcaceae incertae sedis</taxon>
        <taxon>Candidatus Avidehalobacter</taxon>
    </lineage>
</organism>
<dbReference type="InterPro" id="IPR027417">
    <property type="entry name" value="P-loop_NTPase"/>
</dbReference>
<dbReference type="NCBIfam" id="NF004637">
    <property type="entry name" value="PRK05986.1"/>
    <property type="match status" value="1"/>
</dbReference>
<comment type="caution">
    <text evidence="1">The sequence shown here is derived from an EMBL/GenBank/DDBJ whole genome shotgun (WGS) entry which is preliminary data.</text>
</comment>
<name>A0A9D1HJV1_9FIRM</name>
<dbReference type="PIRSF" id="PIRSF015617">
    <property type="entry name" value="Adensltrnsf_CobA"/>
    <property type="match status" value="1"/>
</dbReference>
<dbReference type="PANTHER" id="PTHR46638">
    <property type="entry name" value="CORRINOID ADENOSYLTRANSFERASE"/>
    <property type="match status" value="1"/>
</dbReference>
<keyword evidence="1" id="KW-0808">Transferase</keyword>
<dbReference type="InterPro" id="IPR003724">
    <property type="entry name" value="CblAdoTrfase_CobA"/>
</dbReference>
<evidence type="ECO:0000313" key="1">
    <source>
        <dbReference type="EMBL" id="HIU10429.1"/>
    </source>
</evidence>